<sequence length="237" mass="27089">MLKNRMSNTDKFIVSVAFVCLLSILFLFVSLVATIYSTKIYKFDFCIQSQCIDYFANKITGVVVLAQFFGWFITLVAALGGAIIALRTYVTGVGNSNITNHIAHFSMFRDFLNSEINKRKKISPDSVDVHLWYNVIFPESKSGRLECSQNYRDHLNNIKEVVDEANSHMSTLSGKYKYQTHQRKIIEAFANFGVVMNNGPKNIFIDIEYEVFGLIDSVNSTFVNESPVFCKMERRYS</sequence>
<name>A0AAP9AG82_9ENTR</name>
<accession>A0AAP9AG82</accession>
<keyword evidence="1" id="KW-0472">Membrane</keyword>
<protein>
    <submittedName>
        <fullName evidence="2">Uncharacterized protein</fullName>
    </submittedName>
</protein>
<reference evidence="2 3" key="1">
    <citation type="submission" date="2019-01" db="EMBL/GenBank/DDBJ databases">
        <title>Florfenicol resistance in Enterobacteriaceae and whole-genome sequence analysis of florfenicol-resistant Leclercia adecarboxylata strain R25.</title>
        <authorList>
            <person name="Bao Q."/>
            <person name="Ying Y."/>
        </authorList>
    </citation>
    <scope>NUCLEOTIDE SEQUENCE [LARGE SCALE GENOMIC DNA]</scope>
    <source>
        <strain evidence="2 3">R25</strain>
    </source>
</reference>
<keyword evidence="1" id="KW-0812">Transmembrane</keyword>
<dbReference type="AlphaFoldDB" id="A0AAP9AG82"/>
<dbReference type="RefSeq" id="WP_142486603.1">
    <property type="nucleotide sequence ID" value="NZ_CP035382.1"/>
</dbReference>
<evidence type="ECO:0000313" key="2">
    <source>
        <dbReference type="EMBL" id="QDK17379.1"/>
    </source>
</evidence>
<feature type="transmembrane region" description="Helical" evidence="1">
    <location>
        <begin position="68"/>
        <end position="90"/>
    </location>
</feature>
<dbReference type="Proteomes" id="UP000317812">
    <property type="component" value="Chromosome"/>
</dbReference>
<feature type="transmembrane region" description="Helical" evidence="1">
    <location>
        <begin position="12"/>
        <end position="36"/>
    </location>
</feature>
<evidence type="ECO:0000256" key="1">
    <source>
        <dbReference type="SAM" id="Phobius"/>
    </source>
</evidence>
<dbReference type="InterPro" id="IPR053597">
    <property type="entry name" value="Retron_Ec48_antiviral"/>
</dbReference>
<proteinExistence type="predicted"/>
<dbReference type="EMBL" id="CP035382">
    <property type="protein sequence ID" value="QDK17379.1"/>
    <property type="molecule type" value="Genomic_DNA"/>
</dbReference>
<keyword evidence="1" id="KW-1133">Transmembrane helix</keyword>
<organism evidence="2 3">
    <name type="scientific">Leclercia adecarboxylata</name>
    <dbReference type="NCBI Taxonomy" id="83655"/>
    <lineage>
        <taxon>Bacteria</taxon>
        <taxon>Pseudomonadati</taxon>
        <taxon>Pseudomonadota</taxon>
        <taxon>Gammaproteobacteria</taxon>
        <taxon>Enterobacterales</taxon>
        <taxon>Enterobacteriaceae</taxon>
        <taxon>Leclercia</taxon>
    </lineage>
</organism>
<evidence type="ECO:0000313" key="3">
    <source>
        <dbReference type="Proteomes" id="UP000317812"/>
    </source>
</evidence>
<dbReference type="NCBIfam" id="NF038235">
    <property type="entry name" value="retron_Ec48_2TM"/>
    <property type="match status" value="1"/>
</dbReference>
<gene>
    <name evidence="2" type="ORF">ES815_03250</name>
</gene>